<comment type="caution">
    <text evidence="5">The sequence shown here is derived from an EMBL/GenBank/DDBJ whole genome shotgun (WGS) entry which is preliminary data.</text>
</comment>
<dbReference type="GO" id="GO:0006950">
    <property type="term" value="P:response to stress"/>
    <property type="evidence" value="ECO:0007669"/>
    <property type="project" value="TreeGrafter"/>
</dbReference>
<evidence type="ECO:0000313" key="6">
    <source>
        <dbReference type="Proteomes" id="UP000286287"/>
    </source>
</evidence>
<dbReference type="InterPro" id="IPR023187">
    <property type="entry name" value="Tscrpt_reg_MarR-type_CS"/>
</dbReference>
<dbReference type="PROSITE" id="PS01117">
    <property type="entry name" value="HTH_MARR_1"/>
    <property type="match status" value="1"/>
</dbReference>
<name>A0A418VAR3_9DEIO</name>
<dbReference type="AlphaFoldDB" id="A0A418VAR3"/>
<dbReference type="Proteomes" id="UP000286287">
    <property type="component" value="Unassembled WGS sequence"/>
</dbReference>
<dbReference type="OrthoDB" id="582199at2"/>
<dbReference type="GO" id="GO:0003677">
    <property type="term" value="F:DNA binding"/>
    <property type="evidence" value="ECO:0007669"/>
    <property type="project" value="UniProtKB-KW"/>
</dbReference>
<gene>
    <name evidence="5" type="ORF">D3875_18145</name>
</gene>
<dbReference type="PANTHER" id="PTHR33164">
    <property type="entry name" value="TRANSCRIPTIONAL REGULATOR, MARR FAMILY"/>
    <property type="match status" value="1"/>
</dbReference>
<dbReference type="Pfam" id="PF12802">
    <property type="entry name" value="MarR_2"/>
    <property type="match status" value="1"/>
</dbReference>
<dbReference type="InterPro" id="IPR036388">
    <property type="entry name" value="WH-like_DNA-bd_sf"/>
</dbReference>
<proteinExistence type="predicted"/>
<evidence type="ECO:0000313" key="5">
    <source>
        <dbReference type="EMBL" id="RJF73183.1"/>
    </source>
</evidence>
<keyword evidence="2" id="KW-0238">DNA-binding</keyword>
<organism evidence="5 6">
    <name type="scientific">Deinococcus cavernae</name>
    <dbReference type="NCBI Taxonomy" id="2320857"/>
    <lineage>
        <taxon>Bacteria</taxon>
        <taxon>Thermotogati</taxon>
        <taxon>Deinococcota</taxon>
        <taxon>Deinococci</taxon>
        <taxon>Deinococcales</taxon>
        <taxon>Deinococcaceae</taxon>
        <taxon>Deinococcus</taxon>
    </lineage>
</organism>
<evidence type="ECO:0000259" key="4">
    <source>
        <dbReference type="PROSITE" id="PS50995"/>
    </source>
</evidence>
<dbReference type="InterPro" id="IPR039422">
    <property type="entry name" value="MarR/SlyA-like"/>
</dbReference>
<dbReference type="SUPFAM" id="SSF46785">
    <property type="entry name" value="Winged helix' DNA-binding domain"/>
    <property type="match status" value="1"/>
</dbReference>
<dbReference type="Gene3D" id="1.10.10.10">
    <property type="entry name" value="Winged helix-like DNA-binding domain superfamily/Winged helix DNA-binding domain"/>
    <property type="match status" value="1"/>
</dbReference>
<dbReference type="EMBL" id="QYUJ01000014">
    <property type="protein sequence ID" value="RJF73183.1"/>
    <property type="molecule type" value="Genomic_DNA"/>
</dbReference>
<keyword evidence="3" id="KW-0804">Transcription</keyword>
<dbReference type="SMART" id="SM00347">
    <property type="entry name" value="HTH_MARR"/>
    <property type="match status" value="1"/>
</dbReference>
<dbReference type="PROSITE" id="PS50995">
    <property type="entry name" value="HTH_MARR_2"/>
    <property type="match status" value="1"/>
</dbReference>
<evidence type="ECO:0000256" key="1">
    <source>
        <dbReference type="ARBA" id="ARBA00023015"/>
    </source>
</evidence>
<evidence type="ECO:0000256" key="3">
    <source>
        <dbReference type="ARBA" id="ARBA00023163"/>
    </source>
</evidence>
<keyword evidence="6" id="KW-1185">Reference proteome</keyword>
<dbReference type="GO" id="GO:0003700">
    <property type="term" value="F:DNA-binding transcription factor activity"/>
    <property type="evidence" value="ECO:0007669"/>
    <property type="project" value="InterPro"/>
</dbReference>
<dbReference type="InterPro" id="IPR000835">
    <property type="entry name" value="HTH_MarR-typ"/>
</dbReference>
<evidence type="ECO:0000256" key="2">
    <source>
        <dbReference type="ARBA" id="ARBA00023125"/>
    </source>
</evidence>
<keyword evidence="1" id="KW-0805">Transcription regulation</keyword>
<protein>
    <submittedName>
        <fullName evidence="5">MarR family transcriptional regulator</fullName>
    </submittedName>
</protein>
<sequence length="151" mass="16976">MSKVSDEQLQHGRQHHIGRQLQQAYRDFNTRSLRKLRARGHAQLSATHLNIIPFLELDGTRINTLAERAGMTKQAASQLVTELEKSGYVTRQPDPSDGRATLITFTAKGQALLQDAHALKREIADEYRAKLGEDRWHALQDALSGLLLPET</sequence>
<feature type="domain" description="HTH marR-type" evidence="4">
    <location>
        <begin position="14"/>
        <end position="148"/>
    </location>
</feature>
<dbReference type="RefSeq" id="WP_119765917.1">
    <property type="nucleotide sequence ID" value="NZ_QYUJ01000014.1"/>
</dbReference>
<accession>A0A418VAR3</accession>
<dbReference type="InterPro" id="IPR036390">
    <property type="entry name" value="WH_DNA-bd_sf"/>
</dbReference>
<dbReference type="PRINTS" id="PR00598">
    <property type="entry name" value="HTHMARR"/>
</dbReference>
<reference evidence="5 6" key="1">
    <citation type="submission" date="2018-09" db="EMBL/GenBank/DDBJ databases">
        <authorList>
            <person name="Zhu H."/>
        </authorList>
    </citation>
    <scope>NUCLEOTIDE SEQUENCE [LARGE SCALE GENOMIC DNA]</scope>
    <source>
        <strain evidence="5 6">K2S05-167</strain>
    </source>
</reference>
<dbReference type="PANTHER" id="PTHR33164:SF57">
    <property type="entry name" value="MARR-FAMILY TRANSCRIPTIONAL REGULATOR"/>
    <property type="match status" value="1"/>
</dbReference>